<dbReference type="AlphaFoldDB" id="A0A839TNV2"/>
<keyword evidence="9" id="KW-0238">DNA-binding</keyword>
<dbReference type="PROSITE" id="PS50893">
    <property type="entry name" value="ABC_TRANSPORTER_2"/>
    <property type="match status" value="1"/>
</dbReference>
<dbReference type="PANTHER" id="PTHR43152">
    <property type="entry name" value="UVRABC SYSTEM PROTEIN A"/>
    <property type="match status" value="1"/>
</dbReference>
<keyword evidence="3" id="KW-0677">Repeat</keyword>
<dbReference type="PROSITE" id="PS00211">
    <property type="entry name" value="ABC_TRANSPORTER_1"/>
    <property type="match status" value="1"/>
</dbReference>
<name>A0A839TNV2_9BACL</name>
<evidence type="ECO:0000256" key="1">
    <source>
        <dbReference type="ARBA" id="ARBA00004496"/>
    </source>
</evidence>
<evidence type="ECO:0000313" key="16">
    <source>
        <dbReference type="Proteomes" id="UP000517523"/>
    </source>
</evidence>
<evidence type="ECO:0000256" key="3">
    <source>
        <dbReference type="ARBA" id="ARBA00022737"/>
    </source>
</evidence>
<evidence type="ECO:0000256" key="10">
    <source>
        <dbReference type="ARBA" id="ARBA00023204"/>
    </source>
</evidence>
<keyword evidence="5" id="KW-0227">DNA damage</keyword>
<dbReference type="Proteomes" id="UP000517523">
    <property type="component" value="Unassembled WGS sequence"/>
</dbReference>
<dbReference type="GO" id="GO:0006281">
    <property type="term" value="P:DNA repair"/>
    <property type="evidence" value="ECO:0007669"/>
    <property type="project" value="UniProtKB-KW"/>
</dbReference>
<dbReference type="InterPro" id="IPR017871">
    <property type="entry name" value="ABC_transporter-like_CS"/>
</dbReference>
<comment type="similarity">
    <text evidence="11">Belongs to the ABC transporter superfamily. UvrA family.</text>
</comment>
<evidence type="ECO:0000256" key="8">
    <source>
        <dbReference type="ARBA" id="ARBA00022881"/>
    </source>
</evidence>
<dbReference type="SUPFAM" id="SSF52540">
    <property type="entry name" value="P-loop containing nucleoside triphosphate hydrolases"/>
    <property type="match status" value="1"/>
</dbReference>
<keyword evidence="4" id="KW-0547">Nucleotide-binding</keyword>
<evidence type="ECO:0000256" key="7">
    <source>
        <dbReference type="ARBA" id="ARBA00022840"/>
    </source>
</evidence>
<keyword evidence="10" id="KW-0234">DNA repair</keyword>
<dbReference type="InterPro" id="IPR027417">
    <property type="entry name" value="P-loop_NTPase"/>
</dbReference>
<dbReference type="PANTHER" id="PTHR43152:SF3">
    <property type="entry name" value="UVRABC SYSTEM PROTEIN A"/>
    <property type="match status" value="1"/>
</dbReference>
<sequence>MEEADFDEEQLFDNQTETALKGQSDISGVSVVTQSPIGRSRTSPPASYIGIFDHIRGIFAHLQSSKEQGFTVGDFSFNSTGGCSECQGEGSIQKETRGYVFTWTCHVCGGLRYQRNVLDIKLNGKNIAEVLEMSVTEAIDFFAQETRISEPLHLLEKIGMGYLRLGQPATTISGGEAQRIKFAKALGRSRSGGILYILDEPTSGLSCADAERLMDVLRSLVDHGNSVLIIEHDLSVLKACDWIIELGPNGGEEGGRVIAEGSPAELMRQPNSIIGTYF</sequence>
<evidence type="ECO:0000256" key="5">
    <source>
        <dbReference type="ARBA" id="ARBA00022763"/>
    </source>
</evidence>
<comment type="subcellular location">
    <subcellularLocation>
        <location evidence="1">Cytoplasm</location>
    </subcellularLocation>
</comment>
<evidence type="ECO:0000256" key="13">
    <source>
        <dbReference type="ARBA" id="ARBA00042156"/>
    </source>
</evidence>
<dbReference type="GO" id="GO:0003677">
    <property type="term" value="F:DNA binding"/>
    <property type="evidence" value="ECO:0007669"/>
    <property type="project" value="UniProtKB-KW"/>
</dbReference>
<evidence type="ECO:0000256" key="2">
    <source>
        <dbReference type="ARBA" id="ARBA00022490"/>
    </source>
</evidence>
<proteinExistence type="inferred from homology"/>
<evidence type="ECO:0000256" key="9">
    <source>
        <dbReference type="ARBA" id="ARBA00023125"/>
    </source>
</evidence>
<accession>A0A839TNV2</accession>
<evidence type="ECO:0000256" key="12">
    <source>
        <dbReference type="ARBA" id="ARBA00039316"/>
    </source>
</evidence>
<dbReference type="InterPro" id="IPR003439">
    <property type="entry name" value="ABC_transporter-like_ATP-bd"/>
</dbReference>
<dbReference type="Gene3D" id="1.20.1580.10">
    <property type="entry name" value="ABC transporter ATPase like domain"/>
    <property type="match status" value="1"/>
</dbReference>
<dbReference type="GO" id="GO:0005737">
    <property type="term" value="C:cytoplasm"/>
    <property type="evidence" value="ECO:0007669"/>
    <property type="project" value="UniProtKB-SubCell"/>
</dbReference>
<keyword evidence="7" id="KW-0067">ATP-binding</keyword>
<dbReference type="Gene3D" id="3.40.50.300">
    <property type="entry name" value="P-loop containing nucleotide triphosphate hydrolases"/>
    <property type="match status" value="1"/>
</dbReference>
<evidence type="ECO:0000256" key="6">
    <source>
        <dbReference type="ARBA" id="ARBA00022769"/>
    </source>
</evidence>
<dbReference type="EMBL" id="JACHXJ010000002">
    <property type="protein sequence ID" value="MBB3128614.1"/>
    <property type="molecule type" value="Genomic_DNA"/>
</dbReference>
<feature type="domain" description="ABC transporter" evidence="14">
    <location>
        <begin position="32"/>
        <end position="273"/>
    </location>
</feature>
<dbReference type="GO" id="GO:0016887">
    <property type="term" value="F:ATP hydrolysis activity"/>
    <property type="evidence" value="ECO:0007669"/>
    <property type="project" value="InterPro"/>
</dbReference>
<evidence type="ECO:0000256" key="4">
    <source>
        <dbReference type="ARBA" id="ARBA00022741"/>
    </source>
</evidence>
<organism evidence="15 16">
    <name type="scientific">Paenibacillus rhizosphaerae</name>
    <dbReference type="NCBI Taxonomy" id="297318"/>
    <lineage>
        <taxon>Bacteria</taxon>
        <taxon>Bacillati</taxon>
        <taxon>Bacillota</taxon>
        <taxon>Bacilli</taxon>
        <taxon>Bacillales</taxon>
        <taxon>Paenibacillaceae</taxon>
        <taxon>Paenibacillus</taxon>
    </lineage>
</organism>
<dbReference type="RefSeq" id="WP_183583015.1">
    <property type="nucleotide sequence ID" value="NZ_JACHXJ010000002.1"/>
</dbReference>
<protein>
    <recommendedName>
        <fullName evidence="12">UvrABC system protein A</fullName>
    </recommendedName>
    <alternativeName>
        <fullName evidence="13">Excinuclease ABC subunit A</fullName>
    </alternativeName>
</protein>
<reference evidence="15 16" key="1">
    <citation type="submission" date="2020-08" db="EMBL/GenBank/DDBJ databases">
        <title>Genomic Encyclopedia of Type Strains, Phase III (KMG-III): the genomes of soil and plant-associated and newly described type strains.</title>
        <authorList>
            <person name="Whitman W."/>
        </authorList>
    </citation>
    <scope>NUCLEOTIDE SEQUENCE [LARGE SCALE GENOMIC DNA]</scope>
    <source>
        <strain evidence="15 16">CECT 5831</strain>
    </source>
</reference>
<keyword evidence="6" id="KW-0228">DNA excision</keyword>
<evidence type="ECO:0000256" key="11">
    <source>
        <dbReference type="ARBA" id="ARBA00038000"/>
    </source>
</evidence>
<comment type="caution">
    <text evidence="15">The sequence shown here is derived from an EMBL/GenBank/DDBJ whole genome shotgun (WGS) entry which is preliminary data.</text>
</comment>
<gene>
    <name evidence="15" type="ORF">FHS19_003268</name>
</gene>
<keyword evidence="2" id="KW-0963">Cytoplasm</keyword>
<dbReference type="GO" id="GO:0004518">
    <property type="term" value="F:nuclease activity"/>
    <property type="evidence" value="ECO:0007669"/>
    <property type="project" value="UniProtKB-KW"/>
</dbReference>
<keyword evidence="8" id="KW-0267">Excision nuclease</keyword>
<evidence type="ECO:0000313" key="15">
    <source>
        <dbReference type="EMBL" id="MBB3128614.1"/>
    </source>
</evidence>
<dbReference type="GO" id="GO:0005524">
    <property type="term" value="F:ATP binding"/>
    <property type="evidence" value="ECO:0007669"/>
    <property type="project" value="UniProtKB-KW"/>
</dbReference>
<evidence type="ECO:0000259" key="14">
    <source>
        <dbReference type="PROSITE" id="PS50893"/>
    </source>
</evidence>